<evidence type="ECO:0000256" key="2">
    <source>
        <dbReference type="ARBA" id="ARBA00022737"/>
    </source>
</evidence>
<comment type="caution">
    <text evidence="4">The sequence shown here is derived from an EMBL/GenBank/DDBJ whole genome shotgun (WGS) entry which is preliminary data.</text>
</comment>
<reference evidence="4" key="1">
    <citation type="journal article" date="2019" name="bioRxiv">
        <title>The Genome of the Zebra Mussel, Dreissena polymorpha: A Resource for Invasive Species Research.</title>
        <authorList>
            <person name="McCartney M.A."/>
            <person name="Auch B."/>
            <person name="Kono T."/>
            <person name="Mallez S."/>
            <person name="Zhang Y."/>
            <person name="Obille A."/>
            <person name="Becker A."/>
            <person name="Abrahante J.E."/>
            <person name="Garbe J."/>
            <person name="Badalamenti J.P."/>
            <person name="Herman A."/>
            <person name="Mangelson H."/>
            <person name="Liachko I."/>
            <person name="Sullivan S."/>
            <person name="Sone E.D."/>
            <person name="Koren S."/>
            <person name="Silverstein K.A.T."/>
            <person name="Beckman K.B."/>
            <person name="Gohl D.M."/>
        </authorList>
    </citation>
    <scope>NUCLEOTIDE SEQUENCE</scope>
    <source>
        <strain evidence="4">Duluth1</strain>
        <tissue evidence="4">Whole animal</tissue>
    </source>
</reference>
<organism evidence="4 5">
    <name type="scientific">Dreissena polymorpha</name>
    <name type="common">Zebra mussel</name>
    <name type="synonym">Mytilus polymorpha</name>
    <dbReference type="NCBI Taxonomy" id="45954"/>
    <lineage>
        <taxon>Eukaryota</taxon>
        <taxon>Metazoa</taxon>
        <taxon>Spiralia</taxon>
        <taxon>Lophotrochozoa</taxon>
        <taxon>Mollusca</taxon>
        <taxon>Bivalvia</taxon>
        <taxon>Autobranchia</taxon>
        <taxon>Heteroconchia</taxon>
        <taxon>Euheterodonta</taxon>
        <taxon>Imparidentia</taxon>
        <taxon>Neoheterodontei</taxon>
        <taxon>Myida</taxon>
        <taxon>Dreissenoidea</taxon>
        <taxon>Dreissenidae</taxon>
        <taxon>Dreissena</taxon>
    </lineage>
</organism>
<dbReference type="EMBL" id="JAIWYP010000003">
    <property type="protein sequence ID" value="KAH3855120.1"/>
    <property type="molecule type" value="Genomic_DNA"/>
</dbReference>
<sequence>MPIAVLEGHSRTVNCVHWNPTVPGMLASASDDGTVRIWGPRPSSPSKLGDIFVVFSLIEPFSWETWLNSCA</sequence>
<evidence type="ECO:0000313" key="5">
    <source>
        <dbReference type="Proteomes" id="UP000828390"/>
    </source>
</evidence>
<evidence type="ECO:0000256" key="1">
    <source>
        <dbReference type="ARBA" id="ARBA00022574"/>
    </source>
</evidence>
<dbReference type="InterPro" id="IPR001680">
    <property type="entry name" value="WD40_rpt"/>
</dbReference>
<dbReference type="Proteomes" id="UP000828390">
    <property type="component" value="Unassembled WGS sequence"/>
</dbReference>
<dbReference type="SUPFAM" id="SSF50978">
    <property type="entry name" value="WD40 repeat-like"/>
    <property type="match status" value="1"/>
</dbReference>
<evidence type="ECO:0000313" key="4">
    <source>
        <dbReference type="EMBL" id="KAH3855120.1"/>
    </source>
</evidence>
<dbReference type="PANTHER" id="PTHR22838:SF0">
    <property type="entry name" value="WD REPEAT-CONTAINING PROTEIN 26"/>
    <property type="match status" value="1"/>
</dbReference>
<dbReference type="Gene3D" id="2.130.10.10">
    <property type="entry name" value="YVTN repeat-like/Quinoprotein amine dehydrogenase"/>
    <property type="match status" value="1"/>
</dbReference>
<dbReference type="Pfam" id="PF00400">
    <property type="entry name" value="WD40"/>
    <property type="match status" value="1"/>
</dbReference>
<dbReference type="SMART" id="SM00320">
    <property type="entry name" value="WD40"/>
    <property type="match status" value="1"/>
</dbReference>
<feature type="repeat" description="WD" evidence="3">
    <location>
        <begin position="6"/>
        <end position="38"/>
    </location>
</feature>
<dbReference type="PROSITE" id="PS50082">
    <property type="entry name" value="WD_REPEATS_2"/>
    <property type="match status" value="1"/>
</dbReference>
<dbReference type="PANTHER" id="PTHR22838">
    <property type="entry name" value="WD REPEAT PROTEIN 26-RELATED"/>
    <property type="match status" value="1"/>
</dbReference>
<reference evidence="4" key="2">
    <citation type="submission" date="2020-11" db="EMBL/GenBank/DDBJ databases">
        <authorList>
            <person name="McCartney M.A."/>
            <person name="Auch B."/>
            <person name="Kono T."/>
            <person name="Mallez S."/>
            <person name="Becker A."/>
            <person name="Gohl D.M."/>
            <person name="Silverstein K.A.T."/>
            <person name="Koren S."/>
            <person name="Bechman K.B."/>
            <person name="Herman A."/>
            <person name="Abrahante J.E."/>
            <person name="Garbe J."/>
        </authorList>
    </citation>
    <scope>NUCLEOTIDE SEQUENCE</scope>
    <source>
        <strain evidence="4">Duluth1</strain>
        <tissue evidence="4">Whole animal</tissue>
    </source>
</reference>
<keyword evidence="1 3" id="KW-0853">WD repeat</keyword>
<dbReference type="GO" id="GO:0034657">
    <property type="term" value="C:GID complex"/>
    <property type="evidence" value="ECO:0007669"/>
    <property type="project" value="TreeGrafter"/>
</dbReference>
<proteinExistence type="predicted"/>
<accession>A0A9D4R6K7</accession>
<evidence type="ECO:0000256" key="3">
    <source>
        <dbReference type="PROSITE-ProRule" id="PRU00221"/>
    </source>
</evidence>
<protein>
    <submittedName>
        <fullName evidence="4">Uncharacterized protein</fullName>
    </submittedName>
</protein>
<keyword evidence="5" id="KW-1185">Reference proteome</keyword>
<dbReference type="InterPro" id="IPR051350">
    <property type="entry name" value="WD_repeat-ST_regulator"/>
</dbReference>
<dbReference type="PROSITE" id="PS50294">
    <property type="entry name" value="WD_REPEATS_REGION"/>
    <property type="match status" value="1"/>
</dbReference>
<keyword evidence="2" id="KW-0677">Repeat</keyword>
<dbReference type="AlphaFoldDB" id="A0A9D4R6K7"/>
<dbReference type="InterPro" id="IPR036322">
    <property type="entry name" value="WD40_repeat_dom_sf"/>
</dbReference>
<name>A0A9D4R6K7_DREPO</name>
<dbReference type="InterPro" id="IPR015943">
    <property type="entry name" value="WD40/YVTN_repeat-like_dom_sf"/>
</dbReference>
<gene>
    <name evidence="4" type="ORF">DPMN_097681</name>
</gene>
<dbReference type="GO" id="GO:0043161">
    <property type="term" value="P:proteasome-mediated ubiquitin-dependent protein catabolic process"/>
    <property type="evidence" value="ECO:0007669"/>
    <property type="project" value="TreeGrafter"/>
</dbReference>